<evidence type="ECO:0000313" key="5">
    <source>
        <dbReference type="EMBL" id="PZX07097.1"/>
    </source>
</evidence>
<keyword evidence="1" id="KW-0597">Phosphoprotein</keyword>
<dbReference type="Gene3D" id="1.10.287.130">
    <property type="match status" value="1"/>
</dbReference>
<comment type="caution">
    <text evidence="5">The sequence shown here is derived from an EMBL/GenBank/DDBJ whole genome shotgun (WGS) entry which is preliminary data.</text>
</comment>
<name>A0A2W7MIU5_9BACI</name>
<dbReference type="Pfam" id="PF14689">
    <property type="entry name" value="SPOB_a"/>
    <property type="match status" value="1"/>
</dbReference>
<gene>
    <name evidence="5" type="ORF">C7437_101204</name>
</gene>
<dbReference type="GO" id="GO:0000155">
    <property type="term" value="F:phosphorelay sensor kinase activity"/>
    <property type="evidence" value="ECO:0007669"/>
    <property type="project" value="InterPro"/>
</dbReference>
<dbReference type="Proteomes" id="UP000248646">
    <property type="component" value="Unassembled WGS sequence"/>
</dbReference>
<protein>
    <submittedName>
        <fullName evidence="5">Stage 0 sporulation protein B (Sporulation initiation phosphotransferase)</fullName>
    </submittedName>
</protein>
<proteinExistence type="predicted"/>
<evidence type="ECO:0000256" key="1">
    <source>
        <dbReference type="ARBA" id="ARBA00022553"/>
    </source>
</evidence>
<keyword evidence="2 5" id="KW-0808">Transferase</keyword>
<evidence type="ECO:0000259" key="4">
    <source>
        <dbReference type="Pfam" id="PF14689"/>
    </source>
</evidence>
<organism evidence="5 6">
    <name type="scientific">Psychrobacillus insolitus</name>
    <dbReference type="NCBI Taxonomy" id="1461"/>
    <lineage>
        <taxon>Bacteria</taxon>
        <taxon>Bacillati</taxon>
        <taxon>Bacillota</taxon>
        <taxon>Bacilli</taxon>
        <taxon>Bacillales</taxon>
        <taxon>Bacillaceae</taxon>
        <taxon>Psychrobacillus</taxon>
    </lineage>
</organism>
<evidence type="ECO:0000313" key="6">
    <source>
        <dbReference type="Proteomes" id="UP000248646"/>
    </source>
</evidence>
<dbReference type="AlphaFoldDB" id="A0A2W7MIU5"/>
<dbReference type="InterPro" id="IPR039506">
    <property type="entry name" value="SPOB_a"/>
</dbReference>
<dbReference type="SUPFAM" id="SSF55890">
    <property type="entry name" value="Sporulation response regulatory protein Spo0B"/>
    <property type="match status" value="1"/>
</dbReference>
<evidence type="ECO:0000256" key="3">
    <source>
        <dbReference type="ARBA" id="ARBA00022777"/>
    </source>
</evidence>
<dbReference type="EMBL" id="QKZI01000001">
    <property type="protein sequence ID" value="PZX07097.1"/>
    <property type="molecule type" value="Genomic_DNA"/>
</dbReference>
<feature type="domain" description="SpoOB alpha-helical" evidence="4">
    <location>
        <begin position="7"/>
        <end position="56"/>
    </location>
</feature>
<dbReference type="InterPro" id="IPR016120">
    <property type="entry name" value="Sig_transdc_His_kin_SpoOB"/>
</dbReference>
<keyword evidence="6" id="KW-1185">Reference proteome</keyword>
<sequence>MEHNEISVNEILRHLMHDYLNQMHLIQMNIDMGRTDEAKQLVRKYSQKCSQFFDINNVGLCETNEWLQTASWIYKNLTIEVNATLLNRGAEKYDSPLKDYLERFVEAIYPLLRGYQEQVLRVHLNSNDILEIQVELNGEWSSYTWIDESFKGLLRVEKEKNTESQIKFKLFASE</sequence>
<reference evidence="5 6" key="1">
    <citation type="submission" date="2018-06" db="EMBL/GenBank/DDBJ databases">
        <title>Genomic Encyclopedia of Type Strains, Phase IV (KMG-IV): sequencing the most valuable type-strain genomes for metagenomic binning, comparative biology and taxonomic classification.</title>
        <authorList>
            <person name="Goeker M."/>
        </authorList>
    </citation>
    <scope>NUCLEOTIDE SEQUENCE [LARGE SCALE GENOMIC DNA]</scope>
    <source>
        <strain evidence="5 6">DSM 5</strain>
    </source>
</reference>
<dbReference type="OrthoDB" id="2375606at2"/>
<keyword evidence="3" id="KW-0418">Kinase</keyword>
<dbReference type="RefSeq" id="WP_111437785.1">
    <property type="nucleotide sequence ID" value="NZ_QKZI01000001.1"/>
</dbReference>
<accession>A0A2W7MIU5</accession>
<evidence type="ECO:0000256" key="2">
    <source>
        <dbReference type="ARBA" id="ARBA00022679"/>
    </source>
</evidence>